<accession>A0A699UYK8</accession>
<organism evidence="2">
    <name type="scientific">Tanacetum cinerariifolium</name>
    <name type="common">Dalmatian daisy</name>
    <name type="synonym">Chrysanthemum cinerariifolium</name>
    <dbReference type="NCBI Taxonomy" id="118510"/>
    <lineage>
        <taxon>Eukaryota</taxon>
        <taxon>Viridiplantae</taxon>
        <taxon>Streptophyta</taxon>
        <taxon>Embryophyta</taxon>
        <taxon>Tracheophyta</taxon>
        <taxon>Spermatophyta</taxon>
        <taxon>Magnoliopsida</taxon>
        <taxon>eudicotyledons</taxon>
        <taxon>Gunneridae</taxon>
        <taxon>Pentapetalae</taxon>
        <taxon>asterids</taxon>
        <taxon>campanulids</taxon>
        <taxon>Asterales</taxon>
        <taxon>Asteraceae</taxon>
        <taxon>Asteroideae</taxon>
        <taxon>Anthemideae</taxon>
        <taxon>Anthemidinae</taxon>
        <taxon>Tanacetum</taxon>
    </lineage>
</organism>
<reference evidence="2" key="1">
    <citation type="journal article" date="2019" name="Sci. Rep.">
        <title>Draft genome of Tanacetum cinerariifolium, the natural source of mosquito coil.</title>
        <authorList>
            <person name="Yamashiro T."/>
            <person name="Shiraishi A."/>
            <person name="Satake H."/>
            <person name="Nakayama K."/>
        </authorList>
    </citation>
    <scope>NUCLEOTIDE SEQUENCE</scope>
</reference>
<feature type="non-terminal residue" evidence="2">
    <location>
        <position position="49"/>
    </location>
</feature>
<feature type="region of interest" description="Disordered" evidence="1">
    <location>
        <begin position="1"/>
        <end position="49"/>
    </location>
</feature>
<dbReference type="AlphaFoldDB" id="A0A699UYK8"/>
<protein>
    <submittedName>
        <fullName evidence="2">Uncharacterized protein</fullName>
    </submittedName>
</protein>
<evidence type="ECO:0000313" key="2">
    <source>
        <dbReference type="EMBL" id="GFD26588.1"/>
    </source>
</evidence>
<sequence length="49" mass="5059">MYDDYTGGQPSAAQRSITAAQAHQVRQTSTTSTSIADTAPTPTNSSSQA</sequence>
<name>A0A699UYK8_TANCI</name>
<feature type="compositionally biased region" description="Polar residues" evidence="1">
    <location>
        <begin position="8"/>
        <end position="27"/>
    </location>
</feature>
<feature type="compositionally biased region" description="Low complexity" evidence="1">
    <location>
        <begin position="28"/>
        <end position="43"/>
    </location>
</feature>
<gene>
    <name evidence="2" type="ORF">Tci_898557</name>
</gene>
<evidence type="ECO:0000256" key="1">
    <source>
        <dbReference type="SAM" id="MobiDB-lite"/>
    </source>
</evidence>
<proteinExistence type="predicted"/>
<comment type="caution">
    <text evidence="2">The sequence shown here is derived from an EMBL/GenBank/DDBJ whole genome shotgun (WGS) entry which is preliminary data.</text>
</comment>
<dbReference type="EMBL" id="BKCJ011369988">
    <property type="protein sequence ID" value="GFD26588.1"/>
    <property type="molecule type" value="Genomic_DNA"/>
</dbReference>